<dbReference type="InterPro" id="IPR030831">
    <property type="entry name" value="Fuse-rel_SoxYZ"/>
</dbReference>
<evidence type="ECO:0000259" key="2">
    <source>
        <dbReference type="Pfam" id="PF08770"/>
    </source>
</evidence>
<evidence type="ECO:0000313" key="5">
    <source>
        <dbReference type="Proteomes" id="UP001294412"/>
    </source>
</evidence>
<name>A0ABU5I5J9_9HYPH</name>
<dbReference type="InterPro" id="IPR038162">
    <property type="entry name" value="SoxY_sf"/>
</dbReference>
<proteinExistence type="predicted"/>
<dbReference type="Pfam" id="PF13501">
    <property type="entry name" value="SoxY"/>
    <property type="match status" value="1"/>
</dbReference>
<dbReference type="InterPro" id="IPR032711">
    <property type="entry name" value="SoxY"/>
</dbReference>
<feature type="domain" description="Ig-like SoxY" evidence="3">
    <location>
        <begin position="39"/>
        <end position="148"/>
    </location>
</feature>
<feature type="signal peptide" evidence="1">
    <location>
        <begin position="1"/>
        <end position="23"/>
    </location>
</feature>
<gene>
    <name evidence="4" type="ORF">U0C82_15195</name>
</gene>
<dbReference type="RefSeq" id="WP_322188119.1">
    <property type="nucleotide sequence ID" value="NZ_JAXLPB010000005.1"/>
</dbReference>
<evidence type="ECO:0000259" key="3">
    <source>
        <dbReference type="Pfam" id="PF13501"/>
    </source>
</evidence>
<sequence>MVRDLLTASVSALLLAAATPALAADGTVPQTAWSEIRGALYGEREMIAASPAVTLETPYRAENDLRVPMRVTVDLPSGEAIERVTLIIDENPMPVSADFEMNTPVNDFTAEVSMRFNGPTMVHAVVETATGDLLVSEAMVKTSGVGACAAPPTTGVEEALATLGDMTLDAPTILRGAGPKPREVALDISHPQHSGMQMDQITLHYILARYVQTVEAFADDEPLFTMTGSISLSEDPEIRFNVPKRDVSALRVRMTDTEGAMFQKTFSLGGS</sequence>
<feature type="domain" description="Sulphur oxidation protein SoxZ" evidence="2">
    <location>
        <begin position="181"/>
        <end position="266"/>
    </location>
</feature>
<keyword evidence="5" id="KW-1185">Reference proteome</keyword>
<evidence type="ECO:0000256" key="1">
    <source>
        <dbReference type="SAM" id="SignalP"/>
    </source>
</evidence>
<dbReference type="SUPFAM" id="SSF81296">
    <property type="entry name" value="E set domains"/>
    <property type="match status" value="1"/>
</dbReference>
<dbReference type="EMBL" id="JAXLPB010000005">
    <property type="protein sequence ID" value="MDY8110486.1"/>
    <property type="molecule type" value="Genomic_DNA"/>
</dbReference>
<reference evidence="4 5" key="1">
    <citation type="submission" date="2023-12" db="EMBL/GenBank/DDBJ databases">
        <title>Description of Novel Strain Fulvimarina sp. 2208YS6-2-32 isolated from Uroteuthis (Photololigo) edulis.</title>
        <authorList>
            <person name="Park J.-S."/>
        </authorList>
    </citation>
    <scope>NUCLEOTIDE SEQUENCE [LARGE SCALE GENOMIC DNA]</scope>
    <source>
        <strain evidence="4 5">2208YS6-2-32</strain>
    </source>
</reference>
<dbReference type="InterPro" id="IPR013783">
    <property type="entry name" value="Ig-like_fold"/>
</dbReference>
<dbReference type="Gene3D" id="2.60.40.10">
    <property type="entry name" value="Immunoglobulins"/>
    <property type="match status" value="1"/>
</dbReference>
<dbReference type="Gene3D" id="2.60.40.2470">
    <property type="entry name" value="SoxY domain"/>
    <property type="match status" value="1"/>
</dbReference>
<dbReference type="Proteomes" id="UP001294412">
    <property type="component" value="Unassembled WGS sequence"/>
</dbReference>
<keyword evidence="1" id="KW-0732">Signal</keyword>
<dbReference type="InterPro" id="IPR014756">
    <property type="entry name" value="Ig_E-set"/>
</dbReference>
<comment type="caution">
    <text evidence="4">The sequence shown here is derived from an EMBL/GenBank/DDBJ whole genome shotgun (WGS) entry which is preliminary data.</text>
</comment>
<feature type="chain" id="PRO_5046354600" evidence="1">
    <location>
        <begin position="24"/>
        <end position="271"/>
    </location>
</feature>
<dbReference type="Pfam" id="PF08770">
    <property type="entry name" value="SoxZ"/>
    <property type="match status" value="1"/>
</dbReference>
<protein>
    <submittedName>
        <fullName evidence="4">Quinoprotein dehydrogenase-associated SoxYZ-like carrier</fullName>
    </submittedName>
</protein>
<dbReference type="InterPro" id="IPR014880">
    <property type="entry name" value="SoxZ_dom"/>
</dbReference>
<accession>A0ABU5I5J9</accession>
<organism evidence="4 5">
    <name type="scientific">Fulvimarina uroteuthidis</name>
    <dbReference type="NCBI Taxonomy" id="3098149"/>
    <lineage>
        <taxon>Bacteria</taxon>
        <taxon>Pseudomonadati</taxon>
        <taxon>Pseudomonadota</taxon>
        <taxon>Alphaproteobacteria</taxon>
        <taxon>Hyphomicrobiales</taxon>
        <taxon>Aurantimonadaceae</taxon>
        <taxon>Fulvimarina</taxon>
    </lineage>
</organism>
<dbReference type="NCBIfam" id="TIGR04557">
    <property type="entry name" value="fuse_rel_SoxYZ"/>
    <property type="match status" value="1"/>
</dbReference>
<evidence type="ECO:0000313" key="4">
    <source>
        <dbReference type="EMBL" id="MDY8110486.1"/>
    </source>
</evidence>